<accession>A0A180GJ53</accession>
<dbReference type="AlphaFoldDB" id="A0A180GJ53"/>
<name>A0A180GJ53_PUCT1</name>
<reference evidence="1" key="1">
    <citation type="submission" date="2009-11" db="EMBL/GenBank/DDBJ databases">
        <authorList>
            <consortium name="The Broad Institute Genome Sequencing Platform"/>
            <person name="Ward D."/>
            <person name="Feldgarden M."/>
            <person name="Earl A."/>
            <person name="Young S.K."/>
            <person name="Zeng Q."/>
            <person name="Koehrsen M."/>
            <person name="Alvarado L."/>
            <person name="Berlin A."/>
            <person name="Bochicchio J."/>
            <person name="Borenstein D."/>
            <person name="Chapman S.B."/>
            <person name="Chen Z."/>
            <person name="Engels R."/>
            <person name="Freedman E."/>
            <person name="Gellesch M."/>
            <person name="Goldberg J."/>
            <person name="Griggs A."/>
            <person name="Gujja S."/>
            <person name="Heilman E."/>
            <person name="Heiman D."/>
            <person name="Hepburn T."/>
            <person name="Howarth C."/>
            <person name="Jen D."/>
            <person name="Larson L."/>
            <person name="Lewis B."/>
            <person name="Mehta T."/>
            <person name="Park D."/>
            <person name="Pearson M."/>
            <person name="Roberts A."/>
            <person name="Saif S."/>
            <person name="Shea T."/>
            <person name="Shenoy N."/>
            <person name="Sisk P."/>
            <person name="Stolte C."/>
            <person name="Sykes S."/>
            <person name="Thomson T."/>
            <person name="Walk T."/>
            <person name="White J."/>
            <person name="Yandava C."/>
            <person name="Izard J."/>
            <person name="Baranova O.V."/>
            <person name="Blanton J.M."/>
            <person name="Tanner A.C."/>
            <person name="Dewhirst F.E."/>
            <person name="Haas B."/>
            <person name="Nusbaum C."/>
            <person name="Birren B."/>
        </authorList>
    </citation>
    <scope>NUCLEOTIDE SEQUENCE [LARGE SCALE GENOMIC DNA]</scope>
    <source>
        <strain evidence="1">1-1 BBBD Race 1</strain>
    </source>
</reference>
<sequence length="393" mass="44998">MNPEHQRIWEQGDSVIQRFQRMATKYDGAADRRYEYESREGNPVKFTNDKLTRNEEVLDRLQSNLLPMLQFQTINLFESLNPLGLQQEPESKIQLISQNQLNVETHVDELRNWFDEVCSGHLARAYPSNDYHYQRSKFFRLSSLKGYILEASQDIGRSCRIAYDILNRAKRSTQPPSQQTNKMYHQGILLAEKANRSFQAAIECIKGSELDVAEKRWQSSLVSIDDSLRNIIGLVTPLTNSSPRQNLIQESVTDLAKSAIILIKVHKVFFAKFFSRSGAIRINIPCYTEMSSDQIASIVRSVEGVAKELLGLVGHLKGTGRFGDYITNKLRATPSTLQARFNPPMDLLLLYLIPLIPDTATQNDYREWLLTWSTQRHLSSENYLKHLADLASS</sequence>
<evidence type="ECO:0000313" key="2">
    <source>
        <dbReference type="EnsemblFungi" id="PTTG_12402-t43_1-p1"/>
    </source>
</evidence>
<dbReference type="VEuPathDB" id="FungiDB:PTTG_12402"/>
<reference evidence="2 3" key="3">
    <citation type="journal article" date="2017" name="G3 (Bethesda)">
        <title>Comparative analysis highlights variable genome content of wheat rusts and divergence of the mating loci.</title>
        <authorList>
            <person name="Cuomo C.A."/>
            <person name="Bakkeren G."/>
            <person name="Khalil H.B."/>
            <person name="Panwar V."/>
            <person name="Joly D."/>
            <person name="Linning R."/>
            <person name="Sakthikumar S."/>
            <person name="Song X."/>
            <person name="Adiconis X."/>
            <person name="Fan L."/>
            <person name="Goldberg J.M."/>
            <person name="Levin J.Z."/>
            <person name="Young S."/>
            <person name="Zeng Q."/>
            <person name="Anikster Y."/>
            <person name="Bruce M."/>
            <person name="Wang M."/>
            <person name="Yin C."/>
            <person name="McCallum B."/>
            <person name="Szabo L.J."/>
            <person name="Hulbert S."/>
            <person name="Chen X."/>
            <person name="Fellers J.P."/>
        </authorList>
    </citation>
    <scope>NUCLEOTIDE SEQUENCE</scope>
    <source>
        <strain evidence="3">Isolate 1-1 / race 1 (BBBD)</strain>
        <strain evidence="2">isolate 1-1 / race 1 (BBBD)</strain>
    </source>
</reference>
<protein>
    <submittedName>
        <fullName evidence="1 2">Uncharacterized protein</fullName>
    </submittedName>
</protein>
<dbReference type="EMBL" id="ADAS02000062">
    <property type="protein sequence ID" value="OAV92554.1"/>
    <property type="molecule type" value="Genomic_DNA"/>
</dbReference>
<dbReference type="PANTHER" id="PTHR33069">
    <property type="entry name" value="CHROMOSOME 7, WHOLE GENOME SHOTGUN SEQUENCE-RELATED"/>
    <property type="match status" value="1"/>
</dbReference>
<keyword evidence="3" id="KW-1185">Reference proteome</keyword>
<gene>
    <name evidence="1" type="ORF">PTTG_12402</name>
</gene>
<proteinExistence type="predicted"/>
<evidence type="ECO:0000313" key="3">
    <source>
        <dbReference type="Proteomes" id="UP000005240"/>
    </source>
</evidence>
<dbReference type="EnsemblFungi" id="PTTG_12402-t43_1">
    <property type="protein sequence ID" value="PTTG_12402-t43_1-p1"/>
    <property type="gene ID" value="PTTG_12402"/>
</dbReference>
<dbReference type="PANTHER" id="PTHR33069:SF3">
    <property type="entry name" value="DYNEIN HEAVY CHAIN TAIL DOMAIN-CONTAINING PROTEIN"/>
    <property type="match status" value="1"/>
</dbReference>
<evidence type="ECO:0000313" key="1">
    <source>
        <dbReference type="EMBL" id="OAV92554.1"/>
    </source>
</evidence>
<organism evidence="1">
    <name type="scientific">Puccinia triticina (isolate 1-1 / race 1 (BBBD))</name>
    <name type="common">Brown leaf rust fungus</name>
    <dbReference type="NCBI Taxonomy" id="630390"/>
    <lineage>
        <taxon>Eukaryota</taxon>
        <taxon>Fungi</taxon>
        <taxon>Dikarya</taxon>
        <taxon>Basidiomycota</taxon>
        <taxon>Pucciniomycotina</taxon>
        <taxon>Pucciniomycetes</taxon>
        <taxon>Pucciniales</taxon>
        <taxon>Pucciniaceae</taxon>
        <taxon>Puccinia</taxon>
    </lineage>
</organism>
<reference evidence="2" key="4">
    <citation type="submission" date="2025-05" db="UniProtKB">
        <authorList>
            <consortium name="EnsemblFungi"/>
        </authorList>
    </citation>
    <scope>IDENTIFICATION</scope>
    <source>
        <strain evidence="2">isolate 1-1 / race 1 (BBBD)</strain>
    </source>
</reference>
<dbReference type="Proteomes" id="UP000005240">
    <property type="component" value="Unassembled WGS sequence"/>
</dbReference>
<reference evidence="1" key="2">
    <citation type="submission" date="2016-05" db="EMBL/GenBank/DDBJ databases">
        <title>Comparative analysis highlights variable genome content of wheat rusts and divergence of the mating loci.</title>
        <authorList>
            <person name="Cuomo C.A."/>
            <person name="Bakkeren G."/>
            <person name="Szabo L."/>
            <person name="Khalil H."/>
            <person name="Joly D."/>
            <person name="Goldberg J."/>
            <person name="Young S."/>
            <person name="Zeng Q."/>
            <person name="Fellers J."/>
        </authorList>
    </citation>
    <scope>NUCLEOTIDE SEQUENCE [LARGE SCALE GENOMIC DNA]</scope>
    <source>
        <strain evidence="1">1-1 BBBD Race 1</strain>
    </source>
</reference>